<organism evidence="1 2">
    <name type="scientific">Marinigracilibium pacificum</name>
    <dbReference type="NCBI Taxonomy" id="2729599"/>
    <lineage>
        <taxon>Bacteria</taxon>
        <taxon>Pseudomonadati</taxon>
        <taxon>Bacteroidota</taxon>
        <taxon>Cytophagia</taxon>
        <taxon>Cytophagales</taxon>
        <taxon>Flammeovirgaceae</taxon>
        <taxon>Marinigracilibium</taxon>
    </lineage>
</organism>
<proteinExistence type="predicted"/>
<reference evidence="1 2" key="1">
    <citation type="submission" date="2020-04" db="EMBL/GenBank/DDBJ databases">
        <title>Flammeovirgaceae bacterium KN852 isolated from deep sea.</title>
        <authorList>
            <person name="Zhang D.-C."/>
        </authorList>
    </citation>
    <scope>NUCLEOTIDE SEQUENCE [LARGE SCALE GENOMIC DNA]</scope>
    <source>
        <strain evidence="1 2">KN852</strain>
    </source>
</reference>
<evidence type="ECO:0000313" key="1">
    <source>
        <dbReference type="EMBL" id="NMM47621.1"/>
    </source>
</evidence>
<dbReference type="EMBL" id="JABBNU010000002">
    <property type="protein sequence ID" value="NMM47621.1"/>
    <property type="molecule type" value="Genomic_DNA"/>
</dbReference>
<dbReference type="Proteomes" id="UP000559010">
    <property type="component" value="Unassembled WGS sequence"/>
</dbReference>
<name>A0A848IWH8_9BACT</name>
<gene>
    <name evidence="1" type="ORF">HH304_04355</name>
</gene>
<keyword evidence="2" id="KW-1185">Reference proteome</keyword>
<dbReference type="AlphaFoldDB" id="A0A848IWH8"/>
<sequence length="168" mass="19846">MKYQKLFQITIIVILVFQLSCNSNKPDNNLSQKTKSEIENIENNIAKKYKNNLKLLGLNSNKLVFKRYYLDPDSNILRDPNSITWSDSTVSPIKIKHFNKLFEKSINKGYCCCPFSYYSITFYKDEYKLGMYFVDTLNLNGKAMVFDKNFQTSYFINKKEWELFLEGN</sequence>
<protein>
    <submittedName>
        <fullName evidence="1">Uncharacterized protein</fullName>
    </submittedName>
</protein>
<dbReference type="RefSeq" id="WP_169678241.1">
    <property type="nucleotide sequence ID" value="NZ_JABBNU010000002.1"/>
</dbReference>
<accession>A0A848IWH8</accession>
<comment type="caution">
    <text evidence="1">The sequence shown here is derived from an EMBL/GenBank/DDBJ whole genome shotgun (WGS) entry which is preliminary data.</text>
</comment>
<evidence type="ECO:0000313" key="2">
    <source>
        <dbReference type="Proteomes" id="UP000559010"/>
    </source>
</evidence>